<dbReference type="PRINTS" id="PR00111">
    <property type="entry name" value="ABHYDROLASE"/>
</dbReference>
<evidence type="ECO:0000313" key="5">
    <source>
        <dbReference type="Proteomes" id="UP000198850"/>
    </source>
</evidence>
<accession>A0A1H4GJP8</accession>
<name>A0A1H4GJP8_9SPHI</name>
<dbReference type="RefSeq" id="WP_090558810.1">
    <property type="nucleotide sequence ID" value="NZ_FNRA01000010.1"/>
</dbReference>
<keyword evidence="5" id="KW-1185">Reference proteome</keyword>
<feature type="domain" description="AB hydrolase-1" evidence="3">
    <location>
        <begin position="60"/>
        <end position="161"/>
    </location>
</feature>
<dbReference type="STRING" id="425514.SAMN05443550_110126"/>
<sequence>MKKLKLLNFLRSCISAGLAMLFIQTAAQAQVPYGSNKAAGHYLDTRGIKLYYETYGKGEPLILLHNNGASMKMFLNQIPYFSKNYRVIAVDSRAHGRSTDTKDSLSFEMMADDLNSLLDHLHLKSCYVVGWSDGGITGLVMAMRHPDKVKKLVVSGPNLRPDTTAVVPFVYRYMKLAADSLRKLPATAENKNTLKVIELDLLEPHLSPSQLNSIKCPTLVIGGDHDAIPVPHLVEIYQHIPKSYLWIVPNTGHYIAALRKEQFNARIAEFFSQPYRKIEGLDIFKGML</sequence>
<gene>
    <name evidence="4" type="ORF">SAMN05443550_110126</name>
</gene>
<dbReference type="InterPro" id="IPR029058">
    <property type="entry name" value="AB_hydrolase_fold"/>
</dbReference>
<reference evidence="4 5" key="1">
    <citation type="submission" date="2016-10" db="EMBL/GenBank/DDBJ databases">
        <authorList>
            <person name="de Groot N.N."/>
        </authorList>
    </citation>
    <scope>NUCLEOTIDE SEQUENCE [LARGE SCALE GENOMIC DNA]</scope>
    <source>
        <strain evidence="4 5">DSM 19033</strain>
    </source>
</reference>
<evidence type="ECO:0000256" key="1">
    <source>
        <dbReference type="ARBA" id="ARBA00022801"/>
    </source>
</evidence>
<dbReference type="Gene3D" id="3.40.50.1820">
    <property type="entry name" value="alpha/beta hydrolase"/>
    <property type="match status" value="1"/>
</dbReference>
<evidence type="ECO:0000259" key="3">
    <source>
        <dbReference type="Pfam" id="PF00561"/>
    </source>
</evidence>
<dbReference type="PANTHER" id="PTHR43798:SF31">
    <property type="entry name" value="AB HYDROLASE SUPERFAMILY PROTEIN YCLE"/>
    <property type="match status" value="1"/>
</dbReference>
<feature type="signal peptide" evidence="2">
    <location>
        <begin position="1"/>
        <end position="29"/>
    </location>
</feature>
<dbReference type="GO" id="GO:0016020">
    <property type="term" value="C:membrane"/>
    <property type="evidence" value="ECO:0007669"/>
    <property type="project" value="TreeGrafter"/>
</dbReference>
<dbReference type="EMBL" id="FNRA01000010">
    <property type="protein sequence ID" value="SEB09804.1"/>
    <property type="molecule type" value="Genomic_DNA"/>
</dbReference>
<dbReference type="AlphaFoldDB" id="A0A1H4GJP8"/>
<proteinExistence type="predicted"/>
<evidence type="ECO:0000256" key="2">
    <source>
        <dbReference type="SAM" id="SignalP"/>
    </source>
</evidence>
<feature type="chain" id="PRO_5011679415" evidence="2">
    <location>
        <begin position="30"/>
        <end position="288"/>
    </location>
</feature>
<dbReference type="InterPro" id="IPR000073">
    <property type="entry name" value="AB_hydrolase_1"/>
</dbReference>
<dbReference type="InterPro" id="IPR050266">
    <property type="entry name" value="AB_hydrolase_sf"/>
</dbReference>
<organism evidence="4 5">
    <name type="scientific">Pedobacter hartonius</name>
    <dbReference type="NCBI Taxonomy" id="425514"/>
    <lineage>
        <taxon>Bacteria</taxon>
        <taxon>Pseudomonadati</taxon>
        <taxon>Bacteroidota</taxon>
        <taxon>Sphingobacteriia</taxon>
        <taxon>Sphingobacteriales</taxon>
        <taxon>Sphingobacteriaceae</taxon>
        <taxon>Pedobacter</taxon>
    </lineage>
</organism>
<protein>
    <submittedName>
        <fullName evidence="4">Pimeloyl-ACP methyl ester carboxylesterase</fullName>
    </submittedName>
</protein>
<dbReference type="Pfam" id="PF00561">
    <property type="entry name" value="Abhydrolase_1"/>
    <property type="match status" value="1"/>
</dbReference>
<keyword evidence="1" id="KW-0378">Hydrolase</keyword>
<dbReference type="Proteomes" id="UP000198850">
    <property type="component" value="Unassembled WGS sequence"/>
</dbReference>
<dbReference type="PANTHER" id="PTHR43798">
    <property type="entry name" value="MONOACYLGLYCEROL LIPASE"/>
    <property type="match status" value="1"/>
</dbReference>
<dbReference type="OrthoDB" id="2247630at2"/>
<dbReference type="SUPFAM" id="SSF53474">
    <property type="entry name" value="alpha/beta-Hydrolases"/>
    <property type="match status" value="1"/>
</dbReference>
<dbReference type="GO" id="GO:0016787">
    <property type="term" value="F:hydrolase activity"/>
    <property type="evidence" value="ECO:0007669"/>
    <property type="project" value="UniProtKB-KW"/>
</dbReference>
<keyword evidence="2" id="KW-0732">Signal</keyword>
<evidence type="ECO:0000313" key="4">
    <source>
        <dbReference type="EMBL" id="SEB09804.1"/>
    </source>
</evidence>